<evidence type="ECO:0000313" key="2">
    <source>
        <dbReference type="EMBL" id="RAM00244.1"/>
    </source>
</evidence>
<dbReference type="EMBL" id="CP036313">
    <property type="protein sequence ID" value="QBH12601.1"/>
    <property type="molecule type" value="Genomic_DNA"/>
</dbReference>
<dbReference type="EMBL" id="QLNI01000056">
    <property type="protein sequence ID" value="RAM00244.1"/>
    <property type="molecule type" value="Genomic_DNA"/>
</dbReference>
<dbReference type="OrthoDB" id="5504847at2"/>
<evidence type="ECO:0000313" key="4">
    <source>
        <dbReference type="Proteomes" id="UP000293902"/>
    </source>
</evidence>
<protein>
    <submittedName>
        <fullName evidence="2">Nucleotidyl transferase AbiEii/AbiGii toxin family protein</fullName>
    </submittedName>
</protein>
<dbReference type="Proteomes" id="UP000293902">
    <property type="component" value="Chromosome"/>
</dbReference>
<keyword evidence="2" id="KW-0808">Transferase</keyword>
<organism evidence="2 3">
    <name type="scientific">Desulfobacter hydrogenophilus</name>
    <dbReference type="NCBI Taxonomy" id="2291"/>
    <lineage>
        <taxon>Bacteria</taxon>
        <taxon>Pseudomonadati</taxon>
        <taxon>Thermodesulfobacteriota</taxon>
        <taxon>Desulfobacteria</taxon>
        <taxon>Desulfobacterales</taxon>
        <taxon>Desulfobacteraceae</taxon>
        <taxon>Desulfobacter</taxon>
    </lineage>
</organism>
<dbReference type="RefSeq" id="WP_111960028.1">
    <property type="nucleotide sequence ID" value="NZ_CP036313.1"/>
</dbReference>
<accession>A0A328F6P5</accession>
<dbReference type="AlphaFoldDB" id="A0A328F6P5"/>
<dbReference type="Gene3D" id="3.10.450.620">
    <property type="entry name" value="JHP933, nucleotidyltransferase-like core domain"/>
    <property type="match status" value="1"/>
</dbReference>
<keyword evidence="4" id="KW-1185">Reference proteome</keyword>
<gene>
    <name evidence="2" type="ORF">DO021_20170</name>
    <name evidence="1" type="ORF">EYB58_06530</name>
</gene>
<dbReference type="InterPro" id="IPR014942">
    <property type="entry name" value="AbiEii"/>
</dbReference>
<dbReference type="Pfam" id="PF08843">
    <property type="entry name" value="AbiEii"/>
    <property type="match status" value="1"/>
</dbReference>
<reference evidence="1 4" key="2">
    <citation type="submission" date="2019-02" db="EMBL/GenBank/DDBJ databases">
        <title>Complete genome sequence of Desulfobacter hydrogenophilus AcRS1.</title>
        <authorList>
            <person name="Marietou A."/>
            <person name="Lund M.B."/>
            <person name="Marshall I.P.G."/>
            <person name="Schreiber L."/>
            <person name="Jorgensen B."/>
        </authorList>
    </citation>
    <scope>NUCLEOTIDE SEQUENCE [LARGE SCALE GENOMIC DNA]</scope>
    <source>
        <strain evidence="1 4">AcRS1</strain>
    </source>
</reference>
<proteinExistence type="predicted"/>
<name>A0A328F6P5_9BACT</name>
<sequence>MFDEKIEQMLDRYELLTVHDHENALKEIIQEIVLLGLWRSKFYEKAVFYGGSALRILHKLERFSENLDFSLIQPENTLDIKKHFGAVKSELELWGFEVSTEEKSKKNESNIDSAFIKANTLIHLLKINSNLKTHKNAVMKIKLEIDQEPAIGFTSDIKYHLRPIPFTIKTMTLPSLFAGKMHALLCRTVRTNIKGRDWYDLIWFVKNNIPCELYYLKNKMVQTGHFDLSEVLDKKKVVELLSEKIKQIDFTLAKRDVEPFLKNSRQKDELNLWSDAFFNDYLIQEIDVLTSQ</sequence>
<dbReference type="GO" id="GO:0016740">
    <property type="term" value="F:transferase activity"/>
    <property type="evidence" value="ECO:0007669"/>
    <property type="project" value="UniProtKB-KW"/>
</dbReference>
<evidence type="ECO:0000313" key="3">
    <source>
        <dbReference type="Proteomes" id="UP000248798"/>
    </source>
</evidence>
<reference evidence="2 3" key="1">
    <citation type="submission" date="2018-06" db="EMBL/GenBank/DDBJ databases">
        <title>Complete Genome Sequence of Desulfobacter hydrogenophilus (DSM3380).</title>
        <authorList>
            <person name="Marietou A."/>
            <person name="Schreiber L."/>
            <person name="Marshall I."/>
            <person name="Jorgensen B."/>
        </authorList>
    </citation>
    <scope>NUCLEOTIDE SEQUENCE [LARGE SCALE GENOMIC DNA]</scope>
    <source>
        <strain evidence="2 3">DSM 3380</strain>
    </source>
</reference>
<evidence type="ECO:0000313" key="1">
    <source>
        <dbReference type="EMBL" id="QBH12601.1"/>
    </source>
</evidence>
<dbReference type="Proteomes" id="UP000248798">
    <property type="component" value="Unassembled WGS sequence"/>
</dbReference>